<keyword evidence="3" id="KW-1185">Reference proteome</keyword>
<name>A0A646KCZ7_STRJU</name>
<evidence type="ECO:0000256" key="1">
    <source>
        <dbReference type="SAM" id="MobiDB-lite"/>
    </source>
</evidence>
<protein>
    <submittedName>
        <fullName evidence="2">Uncharacterized protein</fullName>
    </submittedName>
</protein>
<reference evidence="2 3" key="1">
    <citation type="submission" date="2019-05" db="EMBL/GenBank/DDBJ databases">
        <title>Comparative genomics and metabolomics analyses of clavulanic acid producing Streptomyces species provides insight into specialized metabolism and evolution of beta-lactam biosynthetic gene clusters.</title>
        <authorList>
            <person name="Moore M.A."/>
            <person name="Cruz-Morales P."/>
            <person name="Barona Gomez F."/>
            <person name="Kapil T."/>
        </authorList>
    </citation>
    <scope>NUCLEOTIDE SEQUENCE [LARGE SCALE GENOMIC DNA]</scope>
    <source>
        <strain evidence="2 3">NRRL 5741</strain>
    </source>
</reference>
<organism evidence="2 3">
    <name type="scientific">Streptomyces jumonjinensis</name>
    <dbReference type="NCBI Taxonomy" id="1945"/>
    <lineage>
        <taxon>Bacteria</taxon>
        <taxon>Bacillati</taxon>
        <taxon>Actinomycetota</taxon>
        <taxon>Actinomycetes</taxon>
        <taxon>Kitasatosporales</taxon>
        <taxon>Streptomycetaceae</taxon>
        <taxon>Streptomyces</taxon>
    </lineage>
</organism>
<accession>A0A646KCZ7</accession>
<gene>
    <name evidence="2" type="ORF">FF041_07025</name>
</gene>
<feature type="region of interest" description="Disordered" evidence="1">
    <location>
        <begin position="107"/>
        <end position="155"/>
    </location>
</feature>
<dbReference type="RefSeq" id="WP_153521488.1">
    <property type="nucleotide sequence ID" value="NZ_VCLA01000057.1"/>
</dbReference>
<evidence type="ECO:0000313" key="3">
    <source>
        <dbReference type="Proteomes" id="UP000419138"/>
    </source>
</evidence>
<feature type="compositionally biased region" description="Basic and acidic residues" evidence="1">
    <location>
        <begin position="111"/>
        <end position="123"/>
    </location>
</feature>
<sequence>MNGGSHARGASVKAQQSSIAIRLTTKKKFTKSEDGQLTASVLKHRNGLSTGHTFQVDVTTTAPGPLEMHWTDKGASKTELKSDVPGGDWGLLEFKLMTHIKAAQGAWVGKPELDRTSGKDRSTVTRSVAKLIDSGRVEEDPDWKAGQPKRYRQTT</sequence>
<dbReference type="AlphaFoldDB" id="A0A646KCZ7"/>
<proteinExistence type="predicted"/>
<dbReference type="Proteomes" id="UP000419138">
    <property type="component" value="Unassembled WGS sequence"/>
</dbReference>
<evidence type="ECO:0000313" key="2">
    <source>
        <dbReference type="EMBL" id="MQS99977.1"/>
    </source>
</evidence>
<comment type="caution">
    <text evidence="2">The sequence shown here is derived from an EMBL/GenBank/DDBJ whole genome shotgun (WGS) entry which is preliminary data.</text>
</comment>
<dbReference type="EMBL" id="VCLA01000057">
    <property type="protein sequence ID" value="MQS99977.1"/>
    <property type="molecule type" value="Genomic_DNA"/>
</dbReference>